<dbReference type="AlphaFoldDB" id="A0A6H5FZH3"/>
<dbReference type="EMBL" id="CADCXU010003088">
    <property type="protein sequence ID" value="CAA9995123.1"/>
    <property type="molecule type" value="Genomic_DNA"/>
</dbReference>
<evidence type="ECO:0000313" key="4">
    <source>
        <dbReference type="Proteomes" id="UP000479000"/>
    </source>
</evidence>
<evidence type="ECO:0000313" key="3">
    <source>
        <dbReference type="EMBL" id="CAA9997243.1"/>
    </source>
</evidence>
<feature type="region of interest" description="Disordered" evidence="1">
    <location>
        <begin position="1"/>
        <end position="20"/>
    </location>
</feature>
<sequence length="74" mass="8457">MGFQQFGRHSRRILRSEDSNTGRIERNARLSAVPSEGLKTGKRLIFPSAAIFVRSRWPVQPLHPDFQIKAIGIR</sequence>
<organism evidence="2 4">
    <name type="scientific">Nesidiocoris tenuis</name>
    <dbReference type="NCBI Taxonomy" id="355587"/>
    <lineage>
        <taxon>Eukaryota</taxon>
        <taxon>Metazoa</taxon>
        <taxon>Ecdysozoa</taxon>
        <taxon>Arthropoda</taxon>
        <taxon>Hexapoda</taxon>
        <taxon>Insecta</taxon>
        <taxon>Pterygota</taxon>
        <taxon>Neoptera</taxon>
        <taxon>Paraneoptera</taxon>
        <taxon>Hemiptera</taxon>
        <taxon>Heteroptera</taxon>
        <taxon>Panheteroptera</taxon>
        <taxon>Cimicomorpha</taxon>
        <taxon>Miridae</taxon>
        <taxon>Dicyphina</taxon>
        <taxon>Nesidiocoris</taxon>
    </lineage>
</organism>
<feature type="non-terminal residue" evidence="2">
    <location>
        <position position="74"/>
    </location>
</feature>
<reference evidence="2 4" key="1">
    <citation type="submission" date="2020-02" db="EMBL/GenBank/DDBJ databases">
        <authorList>
            <person name="Ferguson B K."/>
        </authorList>
    </citation>
    <scope>NUCLEOTIDE SEQUENCE [LARGE SCALE GENOMIC DNA]</scope>
</reference>
<gene>
    <name evidence="2" type="ORF">NTEN_LOCUS1914</name>
    <name evidence="3" type="ORF">NTEN_LOCUS3563</name>
</gene>
<name>A0A6H5FZH3_9HEMI</name>
<protein>
    <submittedName>
        <fullName evidence="2">Uncharacterized protein</fullName>
    </submittedName>
</protein>
<evidence type="ECO:0000256" key="1">
    <source>
        <dbReference type="SAM" id="MobiDB-lite"/>
    </source>
</evidence>
<dbReference type="EMBL" id="CADCXU010005613">
    <property type="protein sequence ID" value="CAA9997243.1"/>
    <property type="molecule type" value="Genomic_DNA"/>
</dbReference>
<proteinExistence type="predicted"/>
<keyword evidence="4" id="KW-1185">Reference proteome</keyword>
<evidence type="ECO:0000313" key="2">
    <source>
        <dbReference type="EMBL" id="CAA9995123.1"/>
    </source>
</evidence>
<dbReference type="Proteomes" id="UP000479000">
    <property type="component" value="Unassembled WGS sequence"/>
</dbReference>
<accession>A0A6H5FZH3</accession>